<dbReference type="STRING" id="766136.BHF68_07000"/>
<dbReference type="NCBIfam" id="TIGR01552">
    <property type="entry name" value="phd_fam"/>
    <property type="match status" value="1"/>
</dbReference>
<name>A0A1E5G228_9FIRM</name>
<evidence type="ECO:0000256" key="1">
    <source>
        <dbReference type="ARBA" id="ARBA00009981"/>
    </source>
</evidence>
<dbReference type="Pfam" id="PF02604">
    <property type="entry name" value="PhdYeFM_antitox"/>
    <property type="match status" value="1"/>
</dbReference>
<sequence length="74" mass="8370">MEVTATEFKKNLGKYLTLVNKEEIIITRNGIPIAQISPPKKKSIVNQLIGIIPDDGYSLDDARMERLLRNEDSI</sequence>
<evidence type="ECO:0000313" key="3">
    <source>
        <dbReference type="EMBL" id="OEF96882.1"/>
    </source>
</evidence>
<dbReference type="InterPro" id="IPR006442">
    <property type="entry name" value="Antitoxin_Phd/YefM"/>
</dbReference>
<evidence type="ECO:0000313" key="4">
    <source>
        <dbReference type="Proteomes" id="UP000094296"/>
    </source>
</evidence>
<dbReference type="OrthoDB" id="9808428at2"/>
<dbReference type="EMBL" id="MIJE01000030">
    <property type="protein sequence ID" value="OEF96882.1"/>
    <property type="molecule type" value="Genomic_DNA"/>
</dbReference>
<dbReference type="AlphaFoldDB" id="A0A1E5G228"/>
<protein>
    <recommendedName>
        <fullName evidence="2">Antitoxin</fullName>
    </recommendedName>
</protein>
<accession>A0A1E5G228</accession>
<gene>
    <name evidence="3" type="ORF">BHF68_07000</name>
</gene>
<comment type="caution">
    <text evidence="3">The sequence shown here is derived from an EMBL/GenBank/DDBJ whole genome shotgun (WGS) entry which is preliminary data.</text>
</comment>
<comment type="similarity">
    <text evidence="1 2">Belongs to the phD/YefM antitoxin family.</text>
</comment>
<dbReference type="InterPro" id="IPR036165">
    <property type="entry name" value="YefM-like_sf"/>
</dbReference>
<comment type="function">
    <text evidence="2">Antitoxin component of a type II toxin-antitoxin (TA) system.</text>
</comment>
<dbReference type="SUPFAM" id="SSF143120">
    <property type="entry name" value="YefM-like"/>
    <property type="match status" value="1"/>
</dbReference>
<dbReference type="Proteomes" id="UP000094296">
    <property type="component" value="Unassembled WGS sequence"/>
</dbReference>
<proteinExistence type="inferred from homology"/>
<evidence type="ECO:0000256" key="2">
    <source>
        <dbReference type="RuleBase" id="RU362080"/>
    </source>
</evidence>
<reference evidence="3 4" key="1">
    <citation type="submission" date="2016-09" db="EMBL/GenBank/DDBJ databases">
        <title>Draft genome sequence for the type strain of Desulfuribacillus alkaliarsenatis AHT28, an obligately anaerobic, sulfidogenic bacterium isolated from Russian soda lake sediments.</title>
        <authorList>
            <person name="Abin C.A."/>
            <person name="Hollibaugh J.T."/>
        </authorList>
    </citation>
    <scope>NUCLEOTIDE SEQUENCE [LARGE SCALE GENOMIC DNA]</scope>
    <source>
        <strain evidence="3 4">AHT28</strain>
    </source>
</reference>
<dbReference type="Gene3D" id="3.40.1620.10">
    <property type="entry name" value="YefM-like domain"/>
    <property type="match status" value="1"/>
</dbReference>
<organism evidence="3 4">
    <name type="scientific">Desulfuribacillus alkaliarsenatis</name>
    <dbReference type="NCBI Taxonomy" id="766136"/>
    <lineage>
        <taxon>Bacteria</taxon>
        <taxon>Bacillati</taxon>
        <taxon>Bacillota</taxon>
        <taxon>Desulfuribacillia</taxon>
        <taxon>Desulfuribacillales</taxon>
        <taxon>Desulfuribacillaceae</taxon>
        <taxon>Desulfuribacillus</taxon>
    </lineage>
</organism>
<keyword evidence="4" id="KW-1185">Reference proteome</keyword>